<gene>
    <name evidence="2" type="ORF">HNR42_002887</name>
</gene>
<comment type="caution">
    <text evidence="2">The sequence shown here is derived from an EMBL/GenBank/DDBJ whole genome shotgun (WGS) entry which is preliminary data.</text>
</comment>
<protein>
    <recommendedName>
        <fullName evidence="4">Lipoprotein</fullName>
    </recommendedName>
</protein>
<proteinExistence type="predicted"/>
<dbReference type="RefSeq" id="WP_183988197.1">
    <property type="nucleotide sequence ID" value="NZ_JACHHG010000011.1"/>
</dbReference>
<dbReference type="EMBL" id="JACHHG010000011">
    <property type="protein sequence ID" value="MBB6099446.1"/>
    <property type="molecule type" value="Genomic_DNA"/>
</dbReference>
<accession>A0A841I316</accession>
<keyword evidence="1" id="KW-0732">Signal</keyword>
<feature type="chain" id="PRO_5032561779" description="Lipoprotein" evidence="1">
    <location>
        <begin position="21"/>
        <end position="155"/>
    </location>
</feature>
<evidence type="ECO:0000256" key="1">
    <source>
        <dbReference type="SAM" id="SignalP"/>
    </source>
</evidence>
<name>A0A841I316_9DEIO</name>
<evidence type="ECO:0000313" key="3">
    <source>
        <dbReference type="Proteomes" id="UP000569951"/>
    </source>
</evidence>
<sequence>MQARAFLLAAGGVVTLSSCAQLTQLLQPDLNVSGTWNGVVDVTSTATGLSGKSNAELKIRDDHGSLTGRIYLKLPLIGEVQANLSGTRTGNRVKLYTEGDVLNGSLTGDVTLTGTDIMSVKLDARVARLFEITGINGTGDLARQHNSGAYAASSR</sequence>
<dbReference type="PROSITE" id="PS51257">
    <property type="entry name" value="PROKAR_LIPOPROTEIN"/>
    <property type="match status" value="1"/>
</dbReference>
<organism evidence="2 3">
    <name type="scientific">Deinobacterium chartae</name>
    <dbReference type="NCBI Taxonomy" id="521158"/>
    <lineage>
        <taxon>Bacteria</taxon>
        <taxon>Thermotogati</taxon>
        <taxon>Deinococcota</taxon>
        <taxon>Deinococci</taxon>
        <taxon>Deinococcales</taxon>
        <taxon>Deinococcaceae</taxon>
        <taxon>Deinobacterium</taxon>
    </lineage>
</organism>
<dbReference type="AlphaFoldDB" id="A0A841I316"/>
<keyword evidence="3" id="KW-1185">Reference proteome</keyword>
<evidence type="ECO:0000313" key="2">
    <source>
        <dbReference type="EMBL" id="MBB6099446.1"/>
    </source>
</evidence>
<evidence type="ECO:0008006" key="4">
    <source>
        <dbReference type="Google" id="ProtNLM"/>
    </source>
</evidence>
<feature type="signal peptide" evidence="1">
    <location>
        <begin position="1"/>
        <end position="20"/>
    </location>
</feature>
<dbReference type="Proteomes" id="UP000569951">
    <property type="component" value="Unassembled WGS sequence"/>
</dbReference>
<reference evidence="2 3" key="1">
    <citation type="submission" date="2020-08" db="EMBL/GenBank/DDBJ databases">
        <title>Genomic Encyclopedia of Type Strains, Phase IV (KMG-IV): sequencing the most valuable type-strain genomes for metagenomic binning, comparative biology and taxonomic classification.</title>
        <authorList>
            <person name="Goeker M."/>
        </authorList>
    </citation>
    <scope>NUCLEOTIDE SEQUENCE [LARGE SCALE GENOMIC DNA]</scope>
    <source>
        <strain evidence="2 3">DSM 21458</strain>
    </source>
</reference>